<feature type="domain" description="Ataxin-10" evidence="7">
    <location>
        <begin position="716"/>
        <end position="771"/>
    </location>
</feature>
<dbReference type="InterPro" id="IPR051374">
    <property type="entry name" value="Ataxin-10/CTR86_families"/>
</dbReference>
<comment type="similarity">
    <text evidence="1">Belongs to the ataxin-10 family.</text>
</comment>
<feature type="compositionally biased region" description="Gly residues" evidence="6">
    <location>
        <begin position="878"/>
        <end position="892"/>
    </location>
</feature>
<keyword evidence="2" id="KW-0132">Cell division</keyword>
<dbReference type="GO" id="GO:0005829">
    <property type="term" value="C:cytosol"/>
    <property type="evidence" value="ECO:0007669"/>
    <property type="project" value="TreeGrafter"/>
</dbReference>
<dbReference type="RefSeq" id="XP_062656314.1">
    <property type="nucleotide sequence ID" value="XM_062805748.1"/>
</dbReference>
<feature type="compositionally biased region" description="Basic and acidic residues" evidence="6">
    <location>
        <begin position="399"/>
        <end position="412"/>
    </location>
</feature>
<feature type="region of interest" description="Disordered" evidence="6">
    <location>
        <begin position="924"/>
        <end position="966"/>
    </location>
</feature>
<dbReference type="Pfam" id="PF09759">
    <property type="entry name" value="Atx10homo_assoc"/>
    <property type="match status" value="1"/>
</dbReference>
<evidence type="ECO:0000313" key="8">
    <source>
        <dbReference type="EMBL" id="KAK3292800.1"/>
    </source>
</evidence>
<reference evidence="8" key="1">
    <citation type="journal article" date="2023" name="Mol. Phylogenet. Evol.">
        <title>Genome-scale phylogeny and comparative genomics of the fungal order Sordariales.</title>
        <authorList>
            <person name="Hensen N."/>
            <person name="Bonometti L."/>
            <person name="Westerberg I."/>
            <person name="Brannstrom I.O."/>
            <person name="Guillou S."/>
            <person name="Cros-Aarteil S."/>
            <person name="Calhoun S."/>
            <person name="Haridas S."/>
            <person name="Kuo A."/>
            <person name="Mondo S."/>
            <person name="Pangilinan J."/>
            <person name="Riley R."/>
            <person name="LaButti K."/>
            <person name="Andreopoulos B."/>
            <person name="Lipzen A."/>
            <person name="Chen C."/>
            <person name="Yan M."/>
            <person name="Daum C."/>
            <person name="Ng V."/>
            <person name="Clum A."/>
            <person name="Steindorff A."/>
            <person name="Ohm R.A."/>
            <person name="Martin F."/>
            <person name="Silar P."/>
            <person name="Natvig D.O."/>
            <person name="Lalanne C."/>
            <person name="Gautier V."/>
            <person name="Ament-Velasquez S.L."/>
            <person name="Kruys A."/>
            <person name="Hutchinson M.I."/>
            <person name="Powell A.J."/>
            <person name="Barry K."/>
            <person name="Miller A.N."/>
            <person name="Grigoriev I.V."/>
            <person name="Debuchy R."/>
            <person name="Gladieux P."/>
            <person name="Hiltunen Thoren M."/>
            <person name="Johannesson H."/>
        </authorList>
    </citation>
    <scope>NUCLEOTIDE SEQUENCE</scope>
    <source>
        <strain evidence="8">CBS 168.71</strain>
    </source>
</reference>
<feature type="region of interest" description="Disordered" evidence="6">
    <location>
        <begin position="774"/>
        <end position="906"/>
    </location>
</feature>
<dbReference type="InterPro" id="IPR019156">
    <property type="entry name" value="Ataxin-10_domain"/>
</dbReference>
<protein>
    <recommendedName>
        <fullName evidence="5">Ataxin-10 homolog</fullName>
    </recommendedName>
</protein>
<feature type="compositionally biased region" description="Acidic residues" evidence="6">
    <location>
        <begin position="930"/>
        <end position="942"/>
    </location>
</feature>
<comment type="caution">
    <text evidence="8">The sequence shown here is derived from an EMBL/GenBank/DDBJ whole genome shotgun (WGS) entry which is preliminary data.</text>
</comment>
<evidence type="ECO:0000256" key="5">
    <source>
        <dbReference type="ARBA" id="ARBA00044801"/>
    </source>
</evidence>
<keyword evidence="3" id="KW-0131">Cell cycle</keyword>
<dbReference type="AlphaFoldDB" id="A0AAE0HAN2"/>
<evidence type="ECO:0000256" key="4">
    <source>
        <dbReference type="ARBA" id="ARBA00044746"/>
    </source>
</evidence>
<evidence type="ECO:0000259" key="7">
    <source>
        <dbReference type="Pfam" id="PF09759"/>
    </source>
</evidence>
<feature type="region of interest" description="Disordered" evidence="6">
    <location>
        <begin position="378"/>
        <end position="413"/>
    </location>
</feature>
<dbReference type="PANTHER" id="PTHR13255:SF0">
    <property type="entry name" value="ATAXIN-10"/>
    <property type="match status" value="1"/>
</dbReference>
<evidence type="ECO:0000256" key="1">
    <source>
        <dbReference type="ARBA" id="ARBA00008384"/>
    </source>
</evidence>
<dbReference type="GO" id="GO:0051301">
    <property type="term" value="P:cell division"/>
    <property type="evidence" value="ECO:0007669"/>
    <property type="project" value="UniProtKB-KW"/>
</dbReference>
<organism evidence="8 9">
    <name type="scientific">Chaetomium fimeti</name>
    <dbReference type="NCBI Taxonomy" id="1854472"/>
    <lineage>
        <taxon>Eukaryota</taxon>
        <taxon>Fungi</taxon>
        <taxon>Dikarya</taxon>
        <taxon>Ascomycota</taxon>
        <taxon>Pezizomycotina</taxon>
        <taxon>Sordariomycetes</taxon>
        <taxon>Sordariomycetidae</taxon>
        <taxon>Sordariales</taxon>
        <taxon>Chaetomiaceae</taxon>
        <taxon>Chaetomium</taxon>
    </lineage>
</organism>
<dbReference type="EMBL" id="JAUEPN010000007">
    <property type="protein sequence ID" value="KAK3292800.1"/>
    <property type="molecule type" value="Genomic_DNA"/>
</dbReference>
<feature type="compositionally biased region" description="Basic residues" evidence="6">
    <location>
        <begin position="859"/>
        <end position="871"/>
    </location>
</feature>
<dbReference type="GeneID" id="87842696"/>
<gene>
    <name evidence="8" type="ORF">B0H64DRAFT_426771</name>
</gene>
<dbReference type="PANTHER" id="PTHR13255">
    <property type="entry name" value="ATAXIN-10"/>
    <property type="match status" value="1"/>
</dbReference>
<sequence length="966" mass="108127">MASTILPPEMAIPGAADSGRPLSIEELCFTSAMSCFEGWLKLDPAIGPRTMAYVTKFISKTLEKTHNLKDVRETLSKSVEVWIWLTRDFAAAIPSLTTRSIGPLASLNDPTRNYPSLKEDLQLLIKLMHIARNLLVVPEPEIPQDLCAAAQFDQMLYQTIILCINVTSKAYDGDVLEEAARLKLNKKLLVTCLQQAHNWIAKNDRNKMAFWSTVLFDDDALSDESDGNVYGEFRPDMAKTEVQNWFERNSRFCDKARQLLTAYEENLAAKGLPPGHLPCISPLAWNWLPEGTVRVRADDFDNVTKITPLWKEDEPDKFEQDKAYGRVSREVDTWWLKIRDPNYDGWVVPMPTVEFAQQRTENCKANLVNRYAHSYRTAEHEGSVHSAEGAPLPEGAADQEGREGGHYVHDYNDDMIEEEDIDDDDSYGEGPMNGLLTEVPNILDPKQIEALHMIVKSCILDNAGLVLSKAGENLQKTRCRMFMAMECGRSLLREILVFIAVWEKSEQSLIFQLTTQIVEAIHHSALVPYAWQSLRIPKDIISPAQTVLLRLVNTMFRARNNDPPPVESKEHIRDAKLLHFLFIQFRSRIVPECAALMHLQAQIRNDLCDPADFPVDSWDMERAKDGIQQFLELLTTVNELPETRRYLIEWEAAYELLTLLKGLEAGVPKKPMVEMPNRSNNAQPAHKYPWAGIKGQILHILAGLLQPPHGRSSPGNPEVQSQILRHNGVISLLNCCVYDDHNRYARERVQICLKWLMDGSDEANKYLRELIAMSPPPNLRAPPQQQQQATQAQGSGSGSTTAAQPQTASLRIDGIPGEVKVRLRAPGETVPPQPRPLIPTSSSGPGSGAGRALPPPFGQRHRHGCRRRPWLRLRPDAQGGGGGGEAGEGGARAGSSMPPPHRSRPEELLRDIITLADEAARLAMGRPLEGDETEEEGEEGEEEGGRMGMMRRGMRRGRGRGGDDFM</sequence>
<evidence type="ECO:0000313" key="9">
    <source>
        <dbReference type="Proteomes" id="UP001278766"/>
    </source>
</evidence>
<evidence type="ECO:0000256" key="3">
    <source>
        <dbReference type="ARBA" id="ARBA00023306"/>
    </source>
</evidence>
<evidence type="ECO:0000256" key="2">
    <source>
        <dbReference type="ARBA" id="ARBA00022618"/>
    </source>
</evidence>
<dbReference type="Proteomes" id="UP001278766">
    <property type="component" value="Unassembled WGS sequence"/>
</dbReference>
<accession>A0AAE0HAN2</accession>
<evidence type="ECO:0000256" key="6">
    <source>
        <dbReference type="SAM" id="MobiDB-lite"/>
    </source>
</evidence>
<keyword evidence="9" id="KW-1185">Reference proteome</keyword>
<comment type="function">
    <text evidence="4">May play a role in the regulation of cytokinesis.</text>
</comment>
<name>A0AAE0HAN2_9PEZI</name>
<proteinExistence type="inferred from homology"/>
<feature type="compositionally biased region" description="Low complexity" evidence="6">
    <location>
        <begin position="781"/>
        <end position="805"/>
    </location>
</feature>
<reference evidence="8" key="2">
    <citation type="submission" date="2023-06" db="EMBL/GenBank/DDBJ databases">
        <authorList>
            <consortium name="Lawrence Berkeley National Laboratory"/>
            <person name="Haridas S."/>
            <person name="Hensen N."/>
            <person name="Bonometti L."/>
            <person name="Westerberg I."/>
            <person name="Brannstrom I.O."/>
            <person name="Guillou S."/>
            <person name="Cros-Aarteil S."/>
            <person name="Calhoun S."/>
            <person name="Kuo A."/>
            <person name="Mondo S."/>
            <person name="Pangilinan J."/>
            <person name="Riley R."/>
            <person name="Labutti K."/>
            <person name="Andreopoulos B."/>
            <person name="Lipzen A."/>
            <person name="Chen C."/>
            <person name="Yanf M."/>
            <person name="Daum C."/>
            <person name="Ng V."/>
            <person name="Clum A."/>
            <person name="Steindorff A."/>
            <person name="Ohm R."/>
            <person name="Martin F."/>
            <person name="Silar P."/>
            <person name="Natvig D."/>
            <person name="Lalanne C."/>
            <person name="Gautier V."/>
            <person name="Ament-Velasquez S.L."/>
            <person name="Kruys A."/>
            <person name="Hutchinson M.I."/>
            <person name="Powell A.J."/>
            <person name="Barry K."/>
            <person name="Miller A.N."/>
            <person name="Grigoriev I.V."/>
            <person name="Debuchy R."/>
            <person name="Gladieux P."/>
            <person name="Thoren M.H."/>
            <person name="Johannesson H."/>
        </authorList>
    </citation>
    <scope>NUCLEOTIDE SEQUENCE</scope>
    <source>
        <strain evidence="8">CBS 168.71</strain>
    </source>
</reference>